<reference evidence="1 2" key="1">
    <citation type="submission" date="2024-06" db="EMBL/GenBank/DDBJ databases">
        <title>Lysinibacillus zambalefons sp. nov., a Novel Firmicute Isolated from the Poon Bato Zambales Hyperalkaline Spring.</title>
        <authorList>
            <person name="Aja J.A."/>
            <person name="Lazaro J.E.H."/>
            <person name="Llorin L.D."/>
            <person name="Lim K.R."/>
            <person name="Teodosio J."/>
            <person name="Dalisay D.S."/>
        </authorList>
    </citation>
    <scope>NUCLEOTIDE SEQUENCE [LARGE SCALE GENOMIC DNA]</scope>
    <source>
        <strain evidence="1 2">M3</strain>
    </source>
</reference>
<dbReference type="RefSeq" id="WP_349660971.1">
    <property type="nucleotide sequence ID" value="NZ_JBEGDG010000015.1"/>
</dbReference>
<keyword evidence="2" id="KW-1185">Reference proteome</keyword>
<comment type="caution">
    <text evidence="1">The sequence shown here is derived from an EMBL/GenBank/DDBJ whole genome shotgun (WGS) entry which is preliminary data.</text>
</comment>
<protein>
    <submittedName>
        <fullName evidence="1">Uncharacterized protein</fullName>
    </submittedName>
</protein>
<accession>A0ABV1MVK0</accession>
<dbReference type="EMBL" id="JBEGDG010000015">
    <property type="protein sequence ID" value="MEQ6356526.1"/>
    <property type="molecule type" value="Genomic_DNA"/>
</dbReference>
<organism evidence="1 2">
    <name type="scientific">Lysinibacillus zambalensis</name>
    <dbReference type="NCBI Taxonomy" id="3160866"/>
    <lineage>
        <taxon>Bacteria</taxon>
        <taxon>Bacillati</taxon>
        <taxon>Bacillota</taxon>
        <taxon>Bacilli</taxon>
        <taxon>Bacillales</taxon>
        <taxon>Bacillaceae</taxon>
        <taxon>Lysinibacillus</taxon>
    </lineage>
</organism>
<name>A0ABV1MVK0_9BACI</name>
<dbReference type="Proteomes" id="UP001478862">
    <property type="component" value="Unassembled WGS sequence"/>
</dbReference>
<proteinExistence type="predicted"/>
<evidence type="ECO:0000313" key="2">
    <source>
        <dbReference type="Proteomes" id="UP001478862"/>
    </source>
</evidence>
<gene>
    <name evidence="1" type="ORF">ABNX05_18035</name>
</gene>
<sequence length="243" mass="27867">MANVLPKCKICKEEINKKDQSSFIKKSSGYFHVACESEKGVKNKKTCSFCNKEFGSEKDIVKRGSLTVHQSCLEQYHQSSEKVEVKVRVRTCPRCKEKVNPLDVDALDTGTATYHKTCYESIQRQKKNREELLDYISLKYNVEFPTGFMLRQITDYHNKRGYSYKAMLVTLKYMFDVEKVPAKEGVGLGLIPFYFEKAKSYHQKLRKAGNSANNVTINNKTVKIKAVAPVKANRVSRYDLSSM</sequence>
<evidence type="ECO:0000313" key="1">
    <source>
        <dbReference type="EMBL" id="MEQ6356526.1"/>
    </source>
</evidence>